<keyword evidence="1" id="KW-0472">Membrane</keyword>
<evidence type="ECO:0000256" key="1">
    <source>
        <dbReference type="SAM" id="Phobius"/>
    </source>
</evidence>
<evidence type="ECO:0000313" key="2">
    <source>
        <dbReference type="EMBL" id="CAJ0566679.1"/>
    </source>
</evidence>
<keyword evidence="1" id="KW-0812">Transmembrane</keyword>
<feature type="transmembrane region" description="Helical" evidence="1">
    <location>
        <begin position="220"/>
        <end position="240"/>
    </location>
</feature>
<feature type="transmembrane region" description="Helical" evidence="1">
    <location>
        <begin position="187"/>
        <end position="208"/>
    </location>
</feature>
<proteinExistence type="predicted"/>
<accession>A0AA36FTH7</accession>
<name>A0AA36FTH7_9BILA</name>
<keyword evidence="1" id="KW-1133">Transmembrane helix</keyword>
<organism evidence="2 3">
    <name type="scientific">Mesorhabditis spiculigera</name>
    <dbReference type="NCBI Taxonomy" id="96644"/>
    <lineage>
        <taxon>Eukaryota</taxon>
        <taxon>Metazoa</taxon>
        <taxon>Ecdysozoa</taxon>
        <taxon>Nematoda</taxon>
        <taxon>Chromadorea</taxon>
        <taxon>Rhabditida</taxon>
        <taxon>Rhabditina</taxon>
        <taxon>Rhabditomorpha</taxon>
        <taxon>Rhabditoidea</taxon>
        <taxon>Rhabditidae</taxon>
        <taxon>Mesorhabditinae</taxon>
        <taxon>Mesorhabditis</taxon>
    </lineage>
</organism>
<dbReference type="AlphaFoldDB" id="A0AA36FTH7"/>
<feature type="transmembrane region" description="Helical" evidence="1">
    <location>
        <begin position="247"/>
        <end position="271"/>
    </location>
</feature>
<keyword evidence="3" id="KW-1185">Reference proteome</keyword>
<feature type="transmembrane region" description="Helical" evidence="1">
    <location>
        <begin position="6"/>
        <end position="34"/>
    </location>
</feature>
<comment type="caution">
    <text evidence="2">The sequence shown here is derived from an EMBL/GenBank/DDBJ whole genome shotgun (WGS) entry which is preliminary data.</text>
</comment>
<feature type="non-terminal residue" evidence="2">
    <location>
        <position position="1"/>
    </location>
</feature>
<protein>
    <submittedName>
        <fullName evidence="2">Uncharacterized protein</fullName>
    </submittedName>
</protein>
<evidence type="ECO:0000313" key="3">
    <source>
        <dbReference type="Proteomes" id="UP001177023"/>
    </source>
</evidence>
<sequence>MLLSRLVQLLVSVMHVITIICNALAVVCVVFFWVHDGKYRLDCPCYLAIMPPLDFGPNYPSWSYTIPEQELVEYGEKCLQQTPAEHSEVLDYFQSSVLSRFTDFDSAEGRPNFVANSTVRDDKAHADRNPLHTIITDMFVLSKQPETYDPASNYLHPYLRRRTSGTLRQFIANFLERMPRCRYAEKLYFTIWLIIVPLIAIAGVIYAFKGVFIWELSYQLVALGTLTLATAVYIYCSNLYSRARVDIASMFFVVAIGIHVVDMLALLLHILCFKHEQKVLRRNYGVKPKQV</sequence>
<gene>
    <name evidence="2" type="ORF">MSPICULIGERA_LOCUS5269</name>
</gene>
<reference evidence="2" key="1">
    <citation type="submission" date="2023-06" db="EMBL/GenBank/DDBJ databases">
        <authorList>
            <person name="Delattre M."/>
        </authorList>
    </citation>
    <scope>NUCLEOTIDE SEQUENCE</scope>
    <source>
        <strain evidence="2">AF72</strain>
    </source>
</reference>
<dbReference type="EMBL" id="CATQJA010001296">
    <property type="protein sequence ID" value="CAJ0566679.1"/>
    <property type="molecule type" value="Genomic_DNA"/>
</dbReference>
<dbReference type="Proteomes" id="UP001177023">
    <property type="component" value="Unassembled WGS sequence"/>
</dbReference>